<dbReference type="PANTHER" id="PTHR42695">
    <property type="entry name" value="GLUTAMINE AMIDOTRANSFERASE YLR126C-RELATED"/>
    <property type="match status" value="1"/>
</dbReference>
<gene>
    <name evidence="2" type="ORF">BG20_I2064</name>
</gene>
<dbReference type="Gene3D" id="3.40.50.880">
    <property type="match status" value="1"/>
</dbReference>
<name>S2E5C7_9ARCH</name>
<dbReference type="PROSITE" id="PS51273">
    <property type="entry name" value="GATASE_TYPE_1"/>
    <property type="match status" value="1"/>
</dbReference>
<keyword evidence="2" id="KW-0315">Glutamine amidotransferase</keyword>
<keyword evidence="2" id="KW-0808">Transferase</keyword>
<sequence length="187" mass="21144">MLLVIDNGSVYTKNLIDFLSDKKIHYKKITPELLDLKSLDNYNSFILSGRRKNEKKVNEINSKIINFAVNNDKKLLGICYGAEILTLTLGGTIKKSVILQRGNEKVSILKENPLSSGNLHVFESHGFEISKLPDVLIGIAESKNCKFEIIQYDKKPIFGTQFHPEMSDDGKNLILKVLFNLIDFNIS</sequence>
<dbReference type="EMBL" id="AHJG01000056">
    <property type="protein sequence ID" value="EPA06400.1"/>
    <property type="molecule type" value="Genomic_DNA"/>
</dbReference>
<evidence type="ECO:0000259" key="1">
    <source>
        <dbReference type="Pfam" id="PF00117"/>
    </source>
</evidence>
<dbReference type="AlphaFoldDB" id="S2E5C7"/>
<reference evidence="2 3" key="1">
    <citation type="journal article" date="2012" name="J. Bacteriol.">
        <title>Genome Sequence of "Candidatus Nitrosoarchaeum limnia" BG20, a Low-Salinity Ammonia-Oxidizing Archaeon from the San Francisco Bay Estuary.</title>
        <authorList>
            <person name="Mosier A.C."/>
            <person name="Allen E.E."/>
            <person name="Kim M."/>
            <person name="Ferriera S."/>
            <person name="Francis C.A."/>
        </authorList>
    </citation>
    <scope>NUCLEOTIDE SEQUENCE [LARGE SCALE GENOMIC DNA]</scope>
    <source>
        <strain evidence="2 3">BG20</strain>
    </source>
</reference>
<evidence type="ECO:0000313" key="2">
    <source>
        <dbReference type="EMBL" id="EPA06400.1"/>
    </source>
</evidence>
<dbReference type="GO" id="GO:0005829">
    <property type="term" value="C:cytosol"/>
    <property type="evidence" value="ECO:0007669"/>
    <property type="project" value="TreeGrafter"/>
</dbReference>
<dbReference type="InterPro" id="IPR017926">
    <property type="entry name" value="GATASE"/>
</dbReference>
<dbReference type="Proteomes" id="UP000014065">
    <property type="component" value="Unassembled WGS sequence"/>
</dbReference>
<dbReference type="SUPFAM" id="SSF52317">
    <property type="entry name" value="Class I glutamine amidotransferase-like"/>
    <property type="match status" value="1"/>
</dbReference>
<proteinExistence type="predicted"/>
<dbReference type="PANTHER" id="PTHR42695:SF5">
    <property type="entry name" value="GLUTAMINE AMIDOTRANSFERASE YLR126C-RELATED"/>
    <property type="match status" value="1"/>
</dbReference>
<evidence type="ECO:0000313" key="3">
    <source>
        <dbReference type="Proteomes" id="UP000014065"/>
    </source>
</evidence>
<dbReference type="OrthoDB" id="10772at2157"/>
<dbReference type="InterPro" id="IPR029062">
    <property type="entry name" value="Class_I_gatase-like"/>
</dbReference>
<dbReference type="RefSeq" id="WP_010190204.1">
    <property type="nucleotide sequence ID" value="NZ_AHJG01000056.1"/>
</dbReference>
<dbReference type="GO" id="GO:0016740">
    <property type="term" value="F:transferase activity"/>
    <property type="evidence" value="ECO:0007669"/>
    <property type="project" value="UniProtKB-KW"/>
</dbReference>
<feature type="domain" description="Glutamine amidotransferase" evidence="1">
    <location>
        <begin position="3"/>
        <end position="167"/>
    </location>
</feature>
<protein>
    <submittedName>
        <fullName evidence="2">Class I glutamine amidotransferase</fullName>
    </submittedName>
</protein>
<comment type="caution">
    <text evidence="2">The sequence shown here is derived from an EMBL/GenBank/DDBJ whole genome shotgun (WGS) entry which is preliminary data.</text>
</comment>
<organism evidence="2 3">
    <name type="scientific">Candidatus Nitrosarchaeum limnium BG20</name>
    <dbReference type="NCBI Taxonomy" id="859192"/>
    <lineage>
        <taxon>Archaea</taxon>
        <taxon>Nitrososphaerota</taxon>
        <taxon>Nitrososphaeria</taxon>
        <taxon>Nitrosopumilales</taxon>
        <taxon>Nitrosopumilaceae</taxon>
        <taxon>Nitrosarchaeum</taxon>
    </lineage>
</organism>
<dbReference type="Pfam" id="PF00117">
    <property type="entry name" value="GATase"/>
    <property type="match status" value="1"/>
</dbReference>
<keyword evidence="3" id="KW-1185">Reference proteome</keyword>
<accession>S2E5C7</accession>
<dbReference type="InterPro" id="IPR044992">
    <property type="entry name" value="ChyE-like"/>
</dbReference>
<dbReference type="PATRIC" id="fig|859192.6.peg.438"/>